<proteinExistence type="predicted"/>
<dbReference type="EMBL" id="JOKM01000098">
    <property type="protein sequence ID" value="KGB21503.1"/>
    <property type="molecule type" value="Genomic_DNA"/>
</dbReference>
<reference evidence="1 2" key="1">
    <citation type="submission" date="2014-06" db="EMBL/GenBank/DDBJ databases">
        <title>Functional and comparative genomic analyses of the Drosophila gut microbiota identify candidate symbiosis factors.</title>
        <authorList>
            <person name="Newell P.D."/>
            <person name="Chaston J.M."/>
            <person name="Douglas A.E."/>
        </authorList>
    </citation>
    <scope>NUCLEOTIDE SEQUENCE [LARGE SCALE GENOMIC DNA]</scope>
    <source>
        <strain evidence="1 2">DmCS_006</strain>
    </source>
</reference>
<organism evidence="1 2">
    <name type="scientific">Acetobacter tropicalis</name>
    <dbReference type="NCBI Taxonomy" id="104102"/>
    <lineage>
        <taxon>Bacteria</taxon>
        <taxon>Pseudomonadati</taxon>
        <taxon>Pseudomonadota</taxon>
        <taxon>Alphaproteobacteria</taxon>
        <taxon>Acetobacterales</taxon>
        <taxon>Acetobacteraceae</taxon>
        <taxon>Acetobacter</taxon>
    </lineage>
</organism>
<evidence type="ECO:0000313" key="2">
    <source>
        <dbReference type="Proteomes" id="UP000029448"/>
    </source>
</evidence>
<accession>A0A095AXM2</accession>
<dbReference type="Proteomes" id="UP000029448">
    <property type="component" value="Unassembled WGS sequence"/>
</dbReference>
<gene>
    <name evidence="1" type="ORF">AtDm6_2737</name>
</gene>
<evidence type="ECO:0000313" key="1">
    <source>
        <dbReference type="EMBL" id="KGB21503.1"/>
    </source>
</evidence>
<protein>
    <submittedName>
        <fullName evidence="1">Uncharacterized protein</fullName>
    </submittedName>
</protein>
<dbReference type="AlphaFoldDB" id="A0A095AXM2"/>
<sequence>MMPSQAVSEEDYFLSIDHTTHARPGRCNNDRHIRIYTHGMSGEIALT</sequence>
<name>A0A095AXM2_9PROT</name>
<dbReference type="PATRIC" id="fig|104102.7.peg.2702"/>
<comment type="caution">
    <text evidence="1">The sequence shown here is derived from an EMBL/GenBank/DDBJ whole genome shotgun (WGS) entry which is preliminary data.</text>
</comment>
<keyword evidence="2" id="KW-1185">Reference proteome</keyword>